<evidence type="ECO:0000256" key="1">
    <source>
        <dbReference type="ARBA" id="ARBA00022553"/>
    </source>
</evidence>
<evidence type="ECO:0000313" key="4">
    <source>
        <dbReference type="EMBL" id="MCP9291131.1"/>
    </source>
</evidence>
<dbReference type="PANTHER" id="PTHR44591:SF3">
    <property type="entry name" value="RESPONSE REGULATORY DOMAIN-CONTAINING PROTEIN"/>
    <property type="match status" value="1"/>
</dbReference>
<dbReference type="PROSITE" id="PS50110">
    <property type="entry name" value="RESPONSE_REGULATORY"/>
    <property type="match status" value="1"/>
</dbReference>
<proteinExistence type="predicted"/>
<evidence type="ECO:0000259" key="3">
    <source>
        <dbReference type="PROSITE" id="PS50110"/>
    </source>
</evidence>
<dbReference type="PANTHER" id="PTHR44591">
    <property type="entry name" value="STRESS RESPONSE REGULATOR PROTEIN 1"/>
    <property type="match status" value="1"/>
</dbReference>
<dbReference type="Proteomes" id="UP001139125">
    <property type="component" value="Unassembled WGS sequence"/>
</dbReference>
<dbReference type="EMBL" id="JANDBC010000001">
    <property type="protein sequence ID" value="MCP9291131.1"/>
    <property type="molecule type" value="Genomic_DNA"/>
</dbReference>
<dbReference type="InterPro" id="IPR001789">
    <property type="entry name" value="Sig_transdc_resp-reg_receiver"/>
</dbReference>
<dbReference type="InterPro" id="IPR011006">
    <property type="entry name" value="CheY-like_superfamily"/>
</dbReference>
<dbReference type="GO" id="GO:0000160">
    <property type="term" value="P:phosphorelay signal transduction system"/>
    <property type="evidence" value="ECO:0007669"/>
    <property type="project" value="InterPro"/>
</dbReference>
<gene>
    <name evidence="4" type="ORF">NM125_06010</name>
</gene>
<keyword evidence="5" id="KW-1185">Reference proteome</keyword>
<reference evidence="4" key="1">
    <citation type="submission" date="2022-06" db="EMBL/GenBank/DDBJ databases">
        <title>Gracilimonas sp. CAU 1638 isolated from sea sediment.</title>
        <authorList>
            <person name="Kim W."/>
        </authorList>
    </citation>
    <scope>NUCLEOTIDE SEQUENCE</scope>
    <source>
        <strain evidence="4">CAU 1638</strain>
    </source>
</reference>
<sequence length="311" mass="35609">MDKDYTLLIIDDDTPIHLMLNKMLGDEYNILMAGTAQEGIDMLAEKKVHFILTDIHMPGMSGLDFLQALMEDADRRNIPVLIMTSLPTVEKEQMALGLGAADFIDKSLFNEKPEELKNRIRAKMVSNVDIPDLPPELDLDRKAITKSILFEVSSGDFVHTTQKLCKILGQKLQTDHLSFWMIKDDKVQMLLANGVQPPPRYGPRELKREETFQRLLKKKRPYMVNNVYTTGRGILIETSQDEGLPAEIGIPLFAITEKQLIKNKMKIPPTVPLFGYVVLKRKRVFTSKEYKMTSVLMMHLGTILFRLFRNM</sequence>
<feature type="modified residue" description="4-aspartylphosphate" evidence="2">
    <location>
        <position position="54"/>
    </location>
</feature>
<dbReference type="SMART" id="SM00448">
    <property type="entry name" value="REC"/>
    <property type="match status" value="1"/>
</dbReference>
<evidence type="ECO:0000313" key="5">
    <source>
        <dbReference type="Proteomes" id="UP001139125"/>
    </source>
</evidence>
<protein>
    <submittedName>
        <fullName evidence="4">Response regulator</fullName>
    </submittedName>
</protein>
<dbReference type="InterPro" id="IPR050595">
    <property type="entry name" value="Bact_response_regulator"/>
</dbReference>
<dbReference type="AlphaFoldDB" id="A0A9X2RD34"/>
<accession>A0A9X2RD34</accession>
<dbReference type="CDD" id="cd00156">
    <property type="entry name" value="REC"/>
    <property type="match status" value="1"/>
</dbReference>
<feature type="domain" description="Response regulatory" evidence="3">
    <location>
        <begin position="6"/>
        <end position="121"/>
    </location>
</feature>
<organism evidence="4 5">
    <name type="scientific">Gracilimonas sediminicola</name>
    <dbReference type="NCBI Taxonomy" id="2952158"/>
    <lineage>
        <taxon>Bacteria</taxon>
        <taxon>Pseudomonadati</taxon>
        <taxon>Balneolota</taxon>
        <taxon>Balneolia</taxon>
        <taxon>Balneolales</taxon>
        <taxon>Balneolaceae</taxon>
        <taxon>Gracilimonas</taxon>
    </lineage>
</organism>
<dbReference type="SUPFAM" id="SSF52172">
    <property type="entry name" value="CheY-like"/>
    <property type="match status" value="1"/>
</dbReference>
<keyword evidence="1 2" id="KW-0597">Phosphoprotein</keyword>
<dbReference type="SUPFAM" id="SSF55781">
    <property type="entry name" value="GAF domain-like"/>
    <property type="match status" value="1"/>
</dbReference>
<dbReference type="Pfam" id="PF00072">
    <property type="entry name" value="Response_reg"/>
    <property type="match status" value="1"/>
</dbReference>
<name>A0A9X2RD34_9BACT</name>
<evidence type="ECO:0000256" key="2">
    <source>
        <dbReference type="PROSITE-ProRule" id="PRU00169"/>
    </source>
</evidence>
<dbReference type="Gene3D" id="3.40.50.2300">
    <property type="match status" value="1"/>
</dbReference>
<dbReference type="RefSeq" id="WP_255133796.1">
    <property type="nucleotide sequence ID" value="NZ_JANDBC010000001.1"/>
</dbReference>
<comment type="caution">
    <text evidence="4">The sequence shown here is derived from an EMBL/GenBank/DDBJ whole genome shotgun (WGS) entry which is preliminary data.</text>
</comment>